<gene>
    <name evidence="1" type="ORF">BKE38_15630</name>
</gene>
<proteinExistence type="predicted"/>
<evidence type="ECO:0008006" key="3">
    <source>
        <dbReference type="Google" id="ProtNLM"/>
    </source>
</evidence>
<sequence length="486" mass="53277">MRGWKAWARLSGLAASLALWGAVLWTGQAWYQERDARLTGDPPRRAAQLTLPPRDSEGSVRLRIPFAVLQQAAERDLPAEFSQSGEGDGTRYSFTLRRTAPIRFRAVDGQLRATTSLQVNGQAGLTGGVASLLGLDAKNFDAAADIEAEIQATLDADWCPAVAVRVGYQWSKAPRLEIIGGVWVGIEERVRALVDEALRNLPQTLKDNIPCERLREAAAEQWRRHDIPVQLPAAPPLLVQIEPQALGSSELAVEPNHLRLVLALQARTAVTERAAATPARQIFLPPLRQVPDRDGRIALSIPIRAGYDMIRDWIMREFGHQDIPVQLGGVTAVFRVQALTVYPSDPNIALAVEFSAALPGRVLNTTGRVIFTAKPVVEQRGSQVRLTDIQFARDFDNPLWSLATATFEDRIRAALSDVAVYDLKDIIAGALTELRRRLADPAVTGRLRVTLTRPALRLERLVMENDALTVLGTAEAGIEAEVTALP</sequence>
<evidence type="ECO:0000313" key="1">
    <source>
        <dbReference type="EMBL" id="ONG51795.1"/>
    </source>
</evidence>
<dbReference type="RefSeq" id="WP_076958269.1">
    <property type="nucleotide sequence ID" value="NZ_MLCO01000153.1"/>
</dbReference>
<comment type="caution">
    <text evidence="1">The sequence shown here is derived from an EMBL/GenBank/DDBJ whole genome shotgun (WGS) entry which is preliminary data.</text>
</comment>
<protein>
    <recommendedName>
        <fullName evidence="3">DUF4403 domain-containing protein</fullName>
    </recommendedName>
</protein>
<dbReference type="Proteomes" id="UP000188879">
    <property type="component" value="Unassembled WGS sequence"/>
</dbReference>
<dbReference type="Pfam" id="PF14356">
    <property type="entry name" value="DUF4403"/>
    <property type="match status" value="1"/>
</dbReference>
<accession>A0A1V2H0A8</accession>
<reference evidence="1 2" key="1">
    <citation type="submission" date="2016-10" db="EMBL/GenBank/DDBJ databases">
        <title>Draft Genome sequence of Roseomonas sp. strain M3.</title>
        <authorList>
            <person name="Subhash Y."/>
            <person name="Lee S."/>
        </authorList>
    </citation>
    <scope>NUCLEOTIDE SEQUENCE [LARGE SCALE GENOMIC DNA]</scope>
    <source>
        <strain evidence="1 2">M3</strain>
    </source>
</reference>
<evidence type="ECO:0000313" key="2">
    <source>
        <dbReference type="Proteomes" id="UP000188879"/>
    </source>
</evidence>
<organism evidence="1 2">
    <name type="scientific">Teichococcus deserti</name>
    <dbReference type="NCBI Taxonomy" id="1817963"/>
    <lineage>
        <taxon>Bacteria</taxon>
        <taxon>Pseudomonadati</taxon>
        <taxon>Pseudomonadota</taxon>
        <taxon>Alphaproteobacteria</taxon>
        <taxon>Acetobacterales</taxon>
        <taxon>Roseomonadaceae</taxon>
        <taxon>Roseomonas</taxon>
    </lineage>
</organism>
<dbReference type="InterPro" id="IPR025515">
    <property type="entry name" value="DUF4403"/>
</dbReference>
<keyword evidence="2" id="KW-1185">Reference proteome</keyword>
<name>A0A1V2H0A8_9PROT</name>
<dbReference type="OrthoDB" id="1299766at2"/>
<dbReference type="AlphaFoldDB" id="A0A1V2H0A8"/>
<dbReference type="EMBL" id="MLCO01000153">
    <property type="protein sequence ID" value="ONG51795.1"/>
    <property type="molecule type" value="Genomic_DNA"/>
</dbReference>